<feature type="signal peptide" evidence="1">
    <location>
        <begin position="1"/>
        <end position="25"/>
    </location>
</feature>
<evidence type="ECO:0000313" key="2">
    <source>
        <dbReference type="EMBL" id="KAF3032054.1"/>
    </source>
</evidence>
<evidence type="ECO:0000313" key="3">
    <source>
        <dbReference type="Proteomes" id="UP000758155"/>
    </source>
</evidence>
<comment type="caution">
    <text evidence="2">The sequence shown here is derived from an EMBL/GenBank/DDBJ whole genome shotgun (WGS) entry which is preliminary data.</text>
</comment>
<keyword evidence="3" id="KW-1185">Reference proteome</keyword>
<accession>A0A9P4WGY5</accession>
<organism evidence="2 3">
    <name type="scientific">Didymella heteroderae</name>
    <dbReference type="NCBI Taxonomy" id="1769908"/>
    <lineage>
        <taxon>Eukaryota</taxon>
        <taxon>Fungi</taxon>
        <taxon>Dikarya</taxon>
        <taxon>Ascomycota</taxon>
        <taxon>Pezizomycotina</taxon>
        <taxon>Dothideomycetes</taxon>
        <taxon>Pleosporomycetidae</taxon>
        <taxon>Pleosporales</taxon>
        <taxon>Pleosporineae</taxon>
        <taxon>Didymellaceae</taxon>
        <taxon>Didymella</taxon>
    </lineage>
</organism>
<dbReference type="OrthoDB" id="6020543at2759"/>
<proteinExistence type="predicted"/>
<name>A0A9P4WGY5_9PLEO</name>
<dbReference type="EMBL" id="SWKV01000112">
    <property type="protein sequence ID" value="KAF3032054.1"/>
    <property type="molecule type" value="Genomic_DNA"/>
</dbReference>
<gene>
    <name evidence="2" type="ORF">E8E12_001322</name>
</gene>
<evidence type="ECO:0000256" key="1">
    <source>
        <dbReference type="SAM" id="SignalP"/>
    </source>
</evidence>
<dbReference type="Proteomes" id="UP000758155">
    <property type="component" value="Unassembled WGS sequence"/>
</dbReference>
<dbReference type="Gene3D" id="3.20.20.80">
    <property type="entry name" value="Glycosidases"/>
    <property type="match status" value="1"/>
</dbReference>
<dbReference type="AlphaFoldDB" id="A0A9P4WGY5"/>
<sequence>MSPTSSRAAIRFVVALFLAQTFVNAVAVPHPHIHKVLDPRQVVSLPIIERQEPAEPESKNVFDAIIDTLKGYNGWQVFQDFFRKLFSGNPSPENNDDNGEAPSVTVSLAPVPVASESSIDVISVIESIISEVASVTEPVVIVPTPTESETSTTDEIMSILPIFPITTAIDLSGALETVIPTEFLSSDLPVSTEIPDVTAPIVVVVPDANSTAVVVVAPTDIVAPIGTAPLVTVPLVTAPLGTGPISAVAPIATDVPFPIENGTLVAPVPGTDVPVIVVVPTGVLPSEISAPIEANVSASAGVNATISLTSTVGVTITAVAPIGTDVLPSVGTGLPITISEVGAPFANATAITPTLVLVTDTGDAVGTIAPTISIEPISAPFANISDVATAVAPIGTDLPGTAPAVIIGTGAISGTAVVSVEPIETIILGTGTGAVGTGVLTAVAPIDTAIPFPNTTAVEIVISPTFVLPSGTAPVVGTISAAPIPSDLSDPLYINTTTTTITNIITPILVPGIETAVAPIVTGIETAVAPIGTGIPGTIVVVPGPGSTDDAYFPNITITINATADATLSVELPIATELPVETTLPELPLNITLAPIAPVETEFPASPIETVTAIGPIIEPIPSDAPVVEFPGEPTPIPLPSPIGEPLLDVPPVPLPSPIDEPLLDVPPVPLPSPIDEPLLDVPPVPLPSPIDEPLLDVPPVPLPSPIDVTFPEGSPLPLPPVDPVGVTPVPLPSPIDVTFPSVEPSTTIVIPVPALTLDASPVVSASVEASAAAAATLVPVVPVVPVEASASVGASGTAEATLLPVVNVAPVEAPSSAATVPTLPTVAVAPVAPVAPAAPTVAPAAPFIPTFPLPVVPAVPAAPVAPAVQPAVLPGRLLALRSICRDPTVRQLTLPILNRFYGPSAYPSLFSFPGCLASNSRQAIQAPGLLNCTALGAEVQTCQRSGRRVLLSVKADGTSSVSSNLEFGDPASNTTWEGYAANGSSPAPGVFFPNLFDARHVPSAFALTLFSLFGEGRTERADLRPLGPDTPAENGIDWITKPLGEEVVVDGFDVQVPQEWRGTYQEGQFDDLVTRLGELNDEAWTESGGVRGGAGDLGADGKGVVFQGWLRKRSVQRVVLVGGFEVLVE</sequence>
<keyword evidence="1" id="KW-0732">Signal</keyword>
<feature type="chain" id="PRO_5040420672" evidence="1">
    <location>
        <begin position="26"/>
        <end position="1130"/>
    </location>
</feature>
<reference evidence="2" key="1">
    <citation type="submission" date="2019-04" db="EMBL/GenBank/DDBJ databases">
        <title>Sequencing of skin fungus with MAO and IRED activity.</title>
        <authorList>
            <person name="Marsaioli A.J."/>
            <person name="Bonatto J.M.C."/>
            <person name="Reis Junior O."/>
        </authorList>
    </citation>
    <scope>NUCLEOTIDE SEQUENCE</scope>
    <source>
        <strain evidence="2">28M1</strain>
    </source>
</reference>
<protein>
    <submittedName>
        <fullName evidence="2">Uncharacterized protein</fullName>
    </submittedName>
</protein>